<dbReference type="EMBL" id="BANC01000090">
    <property type="protein sequence ID" value="GAN81385.1"/>
    <property type="molecule type" value="Genomic_DNA"/>
</dbReference>
<keyword evidence="3" id="KW-1185">Reference proteome</keyword>
<organism evidence="2 3">
    <name type="scientific">Acidocella aminolytica 101 = DSM 11237</name>
    <dbReference type="NCBI Taxonomy" id="1120923"/>
    <lineage>
        <taxon>Bacteria</taxon>
        <taxon>Pseudomonadati</taxon>
        <taxon>Pseudomonadota</taxon>
        <taxon>Alphaproteobacteria</taxon>
        <taxon>Acetobacterales</taxon>
        <taxon>Acidocellaceae</taxon>
        <taxon>Acidocella</taxon>
    </lineage>
</organism>
<protein>
    <submittedName>
        <fullName evidence="2">Rhodanese-related sulfurtransferase</fullName>
    </submittedName>
</protein>
<dbReference type="PANTHER" id="PTHR44086:SF10">
    <property type="entry name" value="THIOSULFATE SULFURTRANSFERASE_RHODANESE-LIKE DOMAIN-CONTAINING PROTEIN 3"/>
    <property type="match status" value="1"/>
</dbReference>
<dbReference type="RefSeq" id="WP_048879773.1">
    <property type="nucleotide sequence ID" value="NZ_BANC01000090.1"/>
</dbReference>
<comment type="caution">
    <text evidence="2">The sequence shown here is derived from an EMBL/GenBank/DDBJ whole genome shotgun (WGS) entry which is preliminary data.</text>
</comment>
<name>A0A0D6PHY6_9PROT</name>
<evidence type="ECO:0000259" key="1">
    <source>
        <dbReference type="PROSITE" id="PS50206"/>
    </source>
</evidence>
<evidence type="ECO:0000313" key="3">
    <source>
        <dbReference type="Proteomes" id="UP000032668"/>
    </source>
</evidence>
<dbReference type="PROSITE" id="PS50206">
    <property type="entry name" value="RHODANESE_3"/>
    <property type="match status" value="1"/>
</dbReference>
<dbReference type="Proteomes" id="UP000032668">
    <property type="component" value="Unassembled WGS sequence"/>
</dbReference>
<dbReference type="GO" id="GO:0004792">
    <property type="term" value="F:thiosulfate-cyanide sulfurtransferase activity"/>
    <property type="evidence" value="ECO:0007669"/>
    <property type="project" value="TreeGrafter"/>
</dbReference>
<proteinExistence type="predicted"/>
<dbReference type="STRING" id="1120923.SAMN02746095_02841"/>
<evidence type="ECO:0000313" key="2">
    <source>
        <dbReference type="EMBL" id="GAN81385.1"/>
    </source>
</evidence>
<feature type="domain" description="Rhodanese" evidence="1">
    <location>
        <begin position="24"/>
        <end position="109"/>
    </location>
</feature>
<accession>A0A0D6PHY6</accession>
<dbReference type="OrthoDB" id="9807812at2"/>
<dbReference type="InterPro" id="IPR001763">
    <property type="entry name" value="Rhodanese-like_dom"/>
</dbReference>
<dbReference type="Gene3D" id="3.40.250.10">
    <property type="entry name" value="Rhodanese-like domain"/>
    <property type="match status" value="1"/>
</dbReference>
<sequence length="110" mass="11362">MSYADLQAKPFTLFQPDALKDALAANSVILVDVREPGEFEAARIEGAVNLPLSCFDASALPAGEVVLLCGVGKRSMMAANLCAQAGLPVLGHLEGGLSAWVQAGLPVLRG</sequence>
<reference evidence="2 3" key="1">
    <citation type="submission" date="2012-11" db="EMBL/GenBank/DDBJ databases">
        <title>Whole genome sequence of Acidocella aminolytica 101 = DSM 11237.</title>
        <authorList>
            <person name="Azuma Y."/>
            <person name="Higashiura N."/>
            <person name="Hirakawa H."/>
            <person name="Matsushita K."/>
        </authorList>
    </citation>
    <scope>NUCLEOTIDE SEQUENCE [LARGE SCALE GENOMIC DNA]</scope>
    <source>
        <strain evidence="3">101 / DSM 11237</strain>
    </source>
</reference>
<dbReference type="SMART" id="SM00450">
    <property type="entry name" value="RHOD"/>
    <property type="match status" value="1"/>
</dbReference>
<dbReference type="CDD" id="cd00158">
    <property type="entry name" value="RHOD"/>
    <property type="match status" value="1"/>
</dbReference>
<dbReference type="Pfam" id="PF00581">
    <property type="entry name" value="Rhodanese"/>
    <property type="match status" value="1"/>
</dbReference>
<dbReference type="SUPFAM" id="SSF52821">
    <property type="entry name" value="Rhodanese/Cell cycle control phosphatase"/>
    <property type="match status" value="1"/>
</dbReference>
<keyword evidence="2" id="KW-0808">Transferase</keyword>
<dbReference type="PANTHER" id="PTHR44086">
    <property type="entry name" value="THIOSULFATE SULFURTRANSFERASE RDL2, MITOCHONDRIAL-RELATED"/>
    <property type="match status" value="1"/>
</dbReference>
<gene>
    <name evidence="2" type="ORF">Aam_092_006</name>
</gene>
<dbReference type="AlphaFoldDB" id="A0A0D6PHY6"/>
<dbReference type="InterPro" id="IPR036873">
    <property type="entry name" value="Rhodanese-like_dom_sf"/>
</dbReference>